<name>A0ABN5BUJ2_9FLAO</name>
<evidence type="ECO:0008006" key="3">
    <source>
        <dbReference type="Google" id="ProtNLM"/>
    </source>
</evidence>
<dbReference type="Proteomes" id="UP000190057">
    <property type="component" value="Chromosome"/>
</dbReference>
<sequence length="475" mass="56388">MEITIHKNELMALLPHSLDYSQIENTGNQSIENFNINIVKFIISSIILKSVAFLGNKDVIKYNAHSEIPKKYWTSTIGNVYSAYINFLMNEKIIYRTYYQQGKCFAYGLNVPYQYSRIFVEITQIKDIHKRKSAFCNTSYTAKYEKSLIKFFDNTHFSVDPEKTEQDLFERYLNHSFPLEKSHGVPIEEHLKRYSNYIMALKKMVKFMNGEFRFTRNSTCFIEKRTAKKTYKTTGRFYSSFAYLNKEIRKHLIHKHGKLIEIDIKNCVPYLLSNYFIAKRPKITKKRINRINEYSSVYMCGETLKASMDKEIERFNFLCINGEIYELFIDPLKDFYSERWSQVYLDNYSEEYNGSFKHDRDLAKKLFISMLFGKNSHYLGVQNIFRDKFPILYDILTTIKKQGYKRLSHELFGMEGWIMIDLVAKSLIKEYRRQIPIFTVHDCIATTKEYVDIVKCKIESVFYTLFRNSPKIDVG</sequence>
<evidence type="ECO:0000313" key="2">
    <source>
        <dbReference type="Proteomes" id="UP000190057"/>
    </source>
</evidence>
<keyword evidence="2" id="KW-1185">Reference proteome</keyword>
<proteinExistence type="predicted"/>
<evidence type="ECO:0000313" key="1">
    <source>
        <dbReference type="EMBL" id="ATC37779.1"/>
    </source>
</evidence>
<gene>
    <name evidence="1" type="ORF">BAZ09_016685</name>
</gene>
<dbReference type="EMBL" id="CP023401">
    <property type="protein sequence ID" value="ATC37779.1"/>
    <property type="molecule type" value="Genomic_DNA"/>
</dbReference>
<organism evidence="1 2">
    <name type="scientific">Elizabethkingia anophelis R26</name>
    <dbReference type="NCBI Taxonomy" id="1246994"/>
    <lineage>
        <taxon>Bacteria</taxon>
        <taxon>Pseudomonadati</taxon>
        <taxon>Bacteroidota</taxon>
        <taxon>Flavobacteriia</taxon>
        <taxon>Flavobacteriales</taxon>
        <taxon>Weeksellaceae</taxon>
        <taxon>Elizabethkingia</taxon>
    </lineage>
</organism>
<dbReference type="RefSeq" id="WP_009092160.1">
    <property type="nucleotide sequence ID" value="NZ_ANIW01000048.1"/>
</dbReference>
<dbReference type="GeneID" id="56686128"/>
<accession>A0ABN5BUJ2</accession>
<reference evidence="1 2" key="1">
    <citation type="submission" date="2017-09" db="EMBL/GenBank/DDBJ databases">
        <title>Complete circularized genomes of four mosquito-derived Elizabethkingia anophelis isolates.</title>
        <authorList>
            <person name="Nicholson A.C."/>
            <person name="Xu J."/>
        </authorList>
    </citation>
    <scope>NUCLEOTIDE SEQUENCE [LARGE SCALE GENOMIC DNA]</scope>
    <source>
        <strain evidence="1 2">R26</strain>
    </source>
</reference>
<protein>
    <recommendedName>
        <fullName evidence="3">DNA-directed RNA polymerase</fullName>
    </recommendedName>
</protein>